<sequence>MGNTLSFGDAEIFQVPETSWKMPVAMFGASDAQLERHRHWLQPTYLDAHGEWDNIVQSWVLVVDGRVIVVDPCTGNGRHFPDYPPAHMLDTPYIERFAATGIRPEQVDYVFCTHLHMDHCGWNTQLVDGRYVPTFPNAKYVMVQREFERWDPRRAGHVAVSANAGTFENSVLPVLEAGLAQIVPDTFRISASLDVAPAWGHTAGHSLLHLDSAAHEAYFVGDAFHHPLELLYPELDAGTCEDFSATLATRRRLIETCLASDALLVPAHFPCPFGVTLQRDAQGELSFTPCAADQSG</sequence>
<evidence type="ECO:0000256" key="3">
    <source>
        <dbReference type="ARBA" id="ARBA00022801"/>
    </source>
</evidence>
<keyword evidence="3 6" id="KW-0378">Hydrolase</keyword>
<proteinExistence type="inferred from homology"/>
<keyword evidence="7" id="KW-1185">Reference proteome</keyword>
<dbReference type="RefSeq" id="WP_135443941.1">
    <property type="nucleotide sequence ID" value="NZ_SRLE01000007.1"/>
</dbReference>
<dbReference type="InterPro" id="IPR051013">
    <property type="entry name" value="MBL_superfamily_lactonases"/>
</dbReference>
<dbReference type="OrthoDB" id="9803916at2"/>
<reference evidence="6 7" key="1">
    <citation type="submission" date="2019-04" db="EMBL/GenBank/DDBJ databases">
        <title>Taxonomy of novel Haliea sp. from mangrove soil of West Coast of India.</title>
        <authorList>
            <person name="Verma A."/>
            <person name="Kumar P."/>
            <person name="Krishnamurthi S."/>
        </authorList>
    </citation>
    <scope>NUCLEOTIDE SEQUENCE [LARGE SCALE GENOMIC DNA]</scope>
    <source>
        <strain evidence="6 7">SAOS-164</strain>
    </source>
</reference>
<protein>
    <submittedName>
        <fullName evidence="6">MBL fold metallo-hydrolase</fullName>
    </submittedName>
</protein>
<name>A0A4Z0M2F0_9GAMM</name>
<dbReference type="SUPFAM" id="SSF56281">
    <property type="entry name" value="Metallo-hydrolase/oxidoreductase"/>
    <property type="match status" value="1"/>
</dbReference>
<dbReference type="EMBL" id="SRLE01000007">
    <property type="protein sequence ID" value="TGD73614.1"/>
    <property type="molecule type" value="Genomic_DNA"/>
</dbReference>
<dbReference type="SMART" id="SM00849">
    <property type="entry name" value="Lactamase_B"/>
    <property type="match status" value="1"/>
</dbReference>
<dbReference type="Pfam" id="PF00753">
    <property type="entry name" value="Lactamase_B"/>
    <property type="match status" value="1"/>
</dbReference>
<dbReference type="InterPro" id="IPR001279">
    <property type="entry name" value="Metallo-B-lactamas"/>
</dbReference>
<comment type="caution">
    <text evidence="6">The sequence shown here is derived from an EMBL/GenBank/DDBJ whole genome shotgun (WGS) entry which is preliminary data.</text>
</comment>
<dbReference type="AlphaFoldDB" id="A0A4Z0M2F0"/>
<accession>A0A4Z0M2F0</accession>
<dbReference type="GO" id="GO:0046872">
    <property type="term" value="F:metal ion binding"/>
    <property type="evidence" value="ECO:0007669"/>
    <property type="project" value="UniProtKB-KW"/>
</dbReference>
<evidence type="ECO:0000259" key="5">
    <source>
        <dbReference type="SMART" id="SM00849"/>
    </source>
</evidence>
<dbReference type="Proteomes" id="UP000298050">
    <property type="component" value="Unassembled WGS sequence"/>
</dbReference>
<gene>
    <name evidence="6" type="ORF">E4634_11380</name>
</gene>
<feature type="domain" description="Metallo-beta-lactamase" evidence="5">
    <location>
        <begin position="56"/>
        <end position="268"/>
    </location>
</feature>
<dbReference type="PANTHER" id="PTHR42978">
    <property type="entry name" value="QUORUM-QUENCHING LACTONASE YTNP-RELATED-RELATED"/>
    <property type="match status" value="1"/>
</dbReference>
<keyword evidence="4" id="KW-0862">Zinc</keyword>
<dbReference type="InterPro" id="IPR036866">
    <property type="entry name" value="RibonucZ/Hydroxyglut_hydro"/>
</dbReference>
<evidence type="ECO:0000256" key="4">
    <source>
        <dbReference type="ARBA" id="ARBA00022833"/>
    </source>
</evidence>
<dbReference type="Gene3D" id="3.60.15.10">
    <property type="entry name" value="Ribonuclease Z/Hydroxyacylglutathione hydrolase-like"/>
    <property type="match status" value="1"/>
</dbReference>
<dbReference type="PANTHER" id="PTHR42978:SF6">
    <property type="entry name" value="QUORUM-QUENCHING LACTONASE YTNP-RELATED"/>
    <property type="match status" value="1"/>
</dbReference>
<comment type="similarity">
    <text evidence="1">Belongs to the metallo-beta-lactamase superfamily.</text>
</comment>
<keyword evidence="2" id="KW-0479">Metal-binding</keyword>
<evidence type="ECO:0000256" key="2">
    <source>
        <dbReference type="ARBA" id="ARBA00022723"/>
    </source>
</evidence>
<organism evidence="6 7">
    <name type="scientific">Mangrovimicrobium sediminis</name>
    <dbReference type="NCBI Taxonomy" id="2562682"/>
    <lineage>
        <taxon>Bacteria</taxon>
        <taxon>Pseudomonadati</taxon>
        <taxon>Pseudomonadota</taxon>
        <taxon>Gammaproteobacteria</taxon>
        <taxon>Cellvibrionales</taxon>
        <taxon>Halieaceae</taxon>
        <taxon>Mangrovimicrobium</taxon>
    </lineage>
</organism>
<evidence type="ECO:0000313" key="6">
    <source>
        <dbReference type="EMBL" id="TGD73614.1"/>
    </source>
</evidence>
<evidence type="ECO:0000313" key="7">
    <source>
        <dbReference type="Proteomes" id="UP000298050"/>
    </source>
</evidence>
<evidence type="ECO:0000256" key="1">
    <source>
        <dbReference type="ARBA" id="ARBA00007749"/>
    </source>
</evidence>
<dbReference type="CDD" id="cd16277">
    <property type="entry name" value="metallo-hydrolase-like_MBL-fold"/>
    <property type="match status" value="1"/>
</dbReference>
<dbReference type="GO" id="GO:0016787">
    <property type="term" value="F:hydrolase activity"/>
    <property type="evidence" value="ECO:0007669"/>
    <property type="project" value="UniProtKB-KW"/>
</dbReference>